<keyword evidence="1" id="KW-0732">Signal</keyword>
<accession>A0A851GBF6</accession>
<feature type="chain" id="PRO_5032336116" evidence="1">
    <location>
        <begin position="20"/>
        <end position="57"/>
    </location>
</feature>
<organism evidence="2 3">
    <name type="scientific">Oceaniferula marina</name>
    <dbReference type="NCBI Taxonomy" id="2748318"/>
    <lineage>
        <taxon>Bacteria</taxon>
        <taxon>Pseudomonadati</taxon>
        <taxon>Verrucomicrobiota</taxon>
        <taxon>Verrucomicrobiia</taxon>
        <taxon>Verrucomicrobiales</taxon>
        <taxon>Verrucomicrobiaceae</taxon>
        <taxon>Oceaniferula</taxon>
    </lineage>
</organism>
<keyword evidence="3" id="KW-1185">Reference proteome</keyword>
<gene>
    <name evidence="2" type="ORF">HW115_04940</name>
</gene>
<evidence type="ECO:0000256" key="1">
    <source>
        <dbReference type="SAM" id="SignalP"/>
    </source>
</evidence>
<name>A0A851GBF6_9BACT</name>
<dbReference type="RefSeq" id="WP_178931489.1">
    <property type="nucleotide sequence ID" value="NZ_JACBAZ010000002.1"/>
</dbReference>
<protein>
    <submittedName>
        <fullName evidence="2">Uncharacterized protein</fullName>
    </submittedName>
</protein>
<evidence type="ECO:0000313" key="2">
    <source>
        <dbReference type="EMBL" id="NWK54943.1"/>
    </source>
</evidence>
<feature type="signal peptide" evidence="1">
    <location>
        <begin position="1"/>
        <end position="19"/>
    </location>
</feature>
<dbReference type="EMBL" id="JACBAZ010000002">
    <property type="protein sequence ID" value="NWK54943.1"/>
    <property type="molecule type" value="Genomic_DNA"/>
</dbReference>
<proteinExistence type="predicted"/>
<reference evidence="2 3" key="1">
    <citation type="submission" date="2020-07" db="EMBL/GenBank/DDBJ databases">
        <title>Roseicoccus Jingziensis gen. nov., sp. nov., isolated from coastal seawater.</title>
        <authorList>
            <person name="Feng X."/>
        </authorList>
    </citation>
    <scope>NUCLEOTIDE SEQUENCE [LARGE SCALE GENOMIC DNA]</scope>
    <source>
        <strain evidence="2 3">N1E253</strain>
    </source>
</reference>
<dbReference type="AlphaFoldDB" id="A0A851GBF6"/>
<sequence length="57" mass="6320">MIIVRKLLILCLLAMPAMGGFKVPEHVYPIDQLDQAQSKAEEKKSLLAFVYTDPGST</sequence>
<evidence type="ECO:0000313" key="3">
    <source>
        <dbReference type="Proteomes" id="UP000557872"/>
    </source>
</evidence>
<comment type="caution">
    <text evidence="2">The sequence shown here is derived from an EMBL/GenBank/DDBJ whole genome shotgun (WGS) entry which is preliminary data.</text>
</comment>
<dbReference type="Proteomes" id="UP000557872">
    <property type="component" value="Unassembled WGS sequence"/>
</dbReference>